<sequence>MQQGIRSFWISFFLTLVILAPVVLGLWMYGMASGADKAPVNQHQEGVPIQPQGQSLDKTYLVALAQETPRFVLIRLDGTQSEIKICAIPSQTRVRTPSGVVTLAESYTSAGPARASQLLAETLNIRIDHYLALTAQTMERVWQGLEPMRLNLSGLLEKSEQEQLGLSETPVVSLSAQQAVDLLNQLEQVEPARFHRLRAAVWDAAFRQQQEPLSEYLPAGLQQQMAALLTDVTVTDLYQMQKLLLWLAQNSAVVESQSLPGRYEAEGAEFVVTEESLSQSRSWFVEQVQIEQSPETPASQSKQDVSQQEDSGEESSQEQAVSGEPHQQEQASDKILGGQDDESKAAQADGGQQGAGEIWKNEETPIPSMAPAAGGLG</sequence>
<dbReference type="Proteomes" id="UP000713596">
    <property type="component" value="Unassembled WGS sequence"/>
</dbReference>
<dbReference type="AlphaFoldDB" id="A0A948T1D3"/>
<evidence type="ECO:0008006" key="5">
    <source>
        <dbReference type="Google" id="ProtNLM"/>
    </source>
</evidence>
<gene>
    <name evidence="3" type="ORF">H9882_01560</name>
</gene>
<evidence type="ECO:0000313" key="4">
    <source>
        <dbReference type="Proteomes" id="UP000713596"/>
    </source>
</evidence>
<comment type="caution">
    <text evidence="3">The sequence shown here is derived from an EMBL/GenBank/DDBJ whole genome shotgun (WGS) entry which is preliminary data.</text>
</comment>
<feature type="transmembrane region" description="Helical" evidence="2">
    <location>
        <begin position="7"/>
        <end position="29"/>
    </location>
</feature>
<name>A0A948T1D3_9FIRM</name>
<accession>A0A948T1D3</accession>
<reference evidence="3" key="1">
    <citation type="journal article" date="2021" name="PeerJ">
        <title>Extensive microbial diversity within the chicken gut microbiome revealed by metagenomics and culture.</title>
        <authorList>
            <person name="Gilroy R."/>
            <person name="Ravi A."/>
            <person name="Getino M."/>
            <person name="Pursley I."/>
            <person name="Horton D.L."/>
            <person name="Alikhan N.F."/>
            <person name="Baker D."/>
            <person name="Gharbi K."/>
            <person name="Hall N."/>
            <person name="Watson M."/>
            <person name="Adriaenssens E.M."/>
            <person name="Foster-Nyarko E."/>
            <person name="Jarju S."/>
            <person name="Secka A."/>
            <person name="Antonio M."/>
            <person name="Oren A."/>
            <person name="Chaudhuri R.R."/>
            <person name="La Ragione R."/>
            <person name="Hildebrand F."/>
            <person name="Pallen M.J."/>
        </authorList>
    </citation>
    <scope>NUCLEOTIDE SEQUENCE</scope>
    <source>
        <strain evidence="3">B5_2728</strain>
    </source>
</reference>
<dbReference type="EMBL" id="JAHLFP010000009">
    <property type="protein sequence ID" value="MBU3805580.1"/>
    <property type="molecule type" value="Genomic_DNA"/>
</dbReference>
<keyword evidence="2" id="KW-0812">Transmembrane</keyword>
<evidence type="ECO:0000256" key="1">
    <source>
        <dbReference type="SAM" id="MobiDB-lite"/>
    </source>
</evidence>
<evidence type="ECO:0000256" key="2">
    <source>
        <dbReference type="SAM" id="Phobius"/>
    </source>
</evidence>
<reference evidence="3" key="2">
    <citation type="submission" date="2021-04" db="EMBL/GenBank/DDBJ databases">
        <authorList>
            <person name="Gilroy R."/>
        </authorList>
    </citation>
    <scope>NUCLEOTIDE SEQUENCE</scope>
    <source>
        <strain evidence="3">B5_2728</strain>
    </source>
</reference>
<keyword evidence="2" id="KW-1133">Transmembrane helix</keyword>
<protein>
    <recommendedName>
        <fullName evidence="5">Cell envelope-related transcriptional attenuator domain-containing protein</fullName>
    </recommendedName>
</protein>
<feature type="region of interest" description="Disordered" evidence="1">
    <location>
        <begin position="289"/>
        <end position="377"/>
    </location>
</feature>
<dbReference type="Gene3D" id="3.40.630.190">
    <property type="entry name" value="LCP protein"/>
    <property type="match status" value="1"/>
</dbReference>
<proteinExistence type="predicted"/>
<evidence type="ECO:0000313" key="3">
    <source>
        <dbReference type="EMBL" id="MBU3805580.1"/>
    </source>
</evidence>
<organism evidence="3 4">
    <name type="scientific">Candidatus Allofournierella pullistercoris</name>
    <dbReference type="NCBI Taxonomy" id="2838597"/>
    <lineage>
        <taxon>Bacteria</taxon>
        <taxon>Bacillati</taxon>
        <taxon>Bacillota</taxon>
        <taxon>Clostridia</taxon>
        <taxon>Eubacteriales</taxon>
        <taxon>Oscillospiraceae</taxon>
        <taxon>Allofournierella</taxon>
    </lineage>
</organism>
<keyword evidence="2" id="KW-0472">Membrane</keyword>
<feature type="compositionally biased region" description="Polar residues" evidence="1">
    <location>
        <begin position="289"/>
        <end position="305"/>
    </location>
</feature>